<dbReference type="Proteomes" id="UP001590950">
    <property type="component" value="Unassembled WGS sequence"/>
</dbReference>
<sequence length="102" mass="11224">MDIYSSASKKKNEHHSVFGSNDFVISGNQGEDISGLIISLLQVQKYGAPRRMPRPCILADMENRSMIQVLQYRTAFVPSTPSKQNASCLDAQCTGTRTMAAI</sequence>
<comment type="caution">
    <text evidence="1">The sequence shown here is derived from an EMBL/GenBank/DDBJ whole genome shotgun (WGS) entry which is preliminary data.</text>
</comment>
<protein>
    <submittedName>
        <fullName evidence="1">Uncharacterized protein</fullName>
    </submittedName>
</protein>
<organism evidence="1 2">
    <name type="scientific">Stereocaulon virgatum</name>
    <dbReference type="NCBI Taxonomy" id="373712"/>
    <lineage>
        <taxon>Eukaryota</taxon>
        <taxon>Fungi</taxon>
        <taxon>Dikarya</taxon>
        <taxon>Ascomycota</taxon>
        <taxon>Pezizomycotina</taxon>
        <taxon>Lecanoromycetes</taxon>
        <taxon>OSLEUM clade</taxon>
        <taxon>Lecanoromycetidae</taxon>
        <taxon>Lecanorales</taxon>
        <taxon>Lecanorineae</taxon>
        <taxon>Stereocaulaceae</taxon>
        <taxon>Stereocaulon</taxon>
    </lineage>
</organism>
<accession>A0ABR4A5N4</accession>
<gene>
    <name evidence="1" type="ORF">N7G274_006640</name>
</gene>
<evidence type="ECO:0000313" key="1">
    <source>
        <dbReference type="EMBL" id="KAL2040661.1"/>
    </source>
</evidence>
<proteinExistence type="predicted"/>
<dbReference type="EMBL" id="JBEFKJ010000020">
    <property type="protein sequence ID" value="KAL2040661.1"/>
    <property type="molecule type" value="Genomic_DNA"/>
</dbReference>
<name>A0ABR4A5N4_9LECA</name>
<keyword evidence="2" id="KW-1185">Reference proteome</keyword>
<evidence type="ECO:0000313" key="2">
    <source>
        <dbReference type="Proteomes" id="UP001590950"/>
    </source>
</evidence>
<reference evidence="1 2" key="1">
    <citation type="submission" date="2024-09" db="EMBL/GenBank/DDBJ databases">
        <title>Rethinking Asexuality: The Enigmatic Case of Functional Sexual Genes in Lepraria (Stereocaulaceae).</title>
        <authorList>
            <person name="Doellman M."/>
            <person name="Sun Y."/>
            <person name="Barcenas-Pena A."/>
            <person name="Lumbsch H.T."/>
            <person name="Grewe F."/>
        </authorList>
    </citation>
    <scope>NUCLEOTIDE SEQUENCE [LARGE SCALE GENOMIC DNA]</scope>
    <source>
        <strain evidence="1 2">Mercado 3170</strain>
    </source>
</reference>